<keyword evidence="5" id="KW-0560">Oxidoreductase</keyword>
<keyword evidence="6" id="KW-0408">Iron</keyword>
<accession>A0AAD7QZ06</accession>
<dbReference type="FunFam" id="3.60.130.10:FF:000003">
    <property type="entry name" value="Alpha-ketoglutarate-dependent taurine dioxygenase"/>
    <property type="match status" value="1"/>
</dbReference>
<dbReference type="PANTHER" id="PTHR30468">
    <property type="entry name" value="ALPHA-KETOGLUTARATE-DEPENDENT SULFONATE DIOXYGENASE"/>
    <property type="match status" value="1"/>
</dbReference>
<protein>
    <recommendedName>
        <fullName evidence="7">TauD/TfdA-like domain-containing protein</fullName>
    </recommendedName>
</protein>
<dbReference type="InterPro" id="IPR051323">
    <property type="entry name" value="AtsK-like"/>
</dbReference>
<dbReference type="Pfam" id="PF02668">
    <property type="entry name" value="TauD"/>
    <property type="match status" value="1"/>
</dbReference>
<evidence type="ECO:0000256" key="3">
    <source>
        <dbReference type="ARBA" id="ARBA00022723"/>
    </source>
</evidence>
<comment type="caution">
    <text evidence="8">The sequence shown here is derived from an EMBL/GenBank/DDBJ whole genome shotgun (WGS) entry which is preliminary data.</text>
</comment>
<comment type="cofactor">
    <cofactor evidence="1">
        <name>Fe(2+)</name>
        <dbReference type="ChEBI" id="CHEBI:29033"/>
    </cofactor>
</comment>
<keyword evidence="4" id="KW-0223">Dioxygenase</keyword>
<dbReference type="GO" id="GO:0005737">
    <property type="term" value="C:cytoplasm"/>
    <property type="evidence" value="ECO:0007669"/>
    <property type="project" value="TreeGrafter"/>
</dbReference>
<organism evidence="8 9">
    <name type="scientific">Lipomyces tetrasporus</name>
    <dbReference type="NCBI Taxonomy" id="54092"/>
    <lineage>
        <taxon>Eukaryota</taxon>
        <taxon>Fungi</taxon>
        <taxon>Dikarya</taxon>
        <taxon>Ascomycota</taxon>
        <taxon>Saccharomycotina</taxon>
        <taxon>Lipomycetes</taxon>
        <taxon>Lipomycetales</taxon>
        <taxon>Lipomycetaceae</taxon>
        <taxon>Lipomyces</taxon>
    </lineage>
</organism>
<dbReference type="RefSeq" id="XP_056047238.1">
    <property type="nucleotide sequence ID" value="XM_056189817.1"/>
</dbReference>
<dbReference type="AlphaFoldDB" id="A0AAD7QZ06"/>
<comment type="similarity">
    <text evidence="2">Belongs to the TfdA dioxygenase family.</text>
</comment>
<evidence type="ECO:0000256" key="6">
    <source>
        <dbReference type="ARBA" id="ARBA00023004"/>
    </source>
</evidence>
<sequence length="375" mass="41967">MSTTRVQSIQAIDASSFHGDKAKIYGFDAKGLIVLKGEDSDSDYPHFLPVWDPNEHYDPLTEFEFTDPGLRADPAFPNLLSQSNAEFTVKNLTPKFGTEVRGIQLSELSPEGKDELALFVAQRGVAVFREQNLRDKPIDWLLEYSSHFGRNHIHPTSGAPRGHPEVHLVYRSKTEAASENIFFKDHVSSVAWHSDVTYEKQPPGTTFLAILDGPESGGDTIFADTQEAYNRLSEPFRQRLHGLSVLHSGLAQADAAKNAGGVVRREPVENFHPLIREHPVTKEKALYVNQQFSRYIKGLKREESDAILNFLYDVLAKSADLQVRASWEPGTVVVWDNRRSVHSALVDWSGAGSSRHAFRLTPQAERPNEGEPLTQ</sequence>
<proteinExistence type="inferred from homology"/>
<dbReference type="InterPro" id="IPR003819">
    <property type="entry name" value="TauD/TfdA-like"/>
</dbReference>
<name>A0AAD7QZ06_9ASCO</name>
<evidence type="ECO:0000256" key="4">
    <source>
        <dbReference type="ARBA" id="ARBA00022964"/>
    </source>
</evidence>
<dbReference type="GeneID" id="80884983"/>
<keyword evidence="3" id="KW-0479">Metal-binding</keyword>
<evidence type="ECO:0000313" key="9">
    <source>
        <dbReference type="Proteomes" id="UP001217417"/>
    </source>
</evidence>
<dbReference type="Gene3D" id="3.60.130.10">
    <property type="entry name" value="Clavaminate synthase-like"/>
    <property type="match status" value="1"/>
</dbReference>
<dbReference type="EMBL" id="JARPMG010000001">
    <property type="protein sequence ID" value="KAJ8103788.1"/>
    <property type="molecule type" value="Genomic_DNA"/>
</dbReference>
<evidence type="ECO:0000256" key="2">
    <source>
        <dbReference type="ARBA" id="ARBA00005896"/>
    </source>
</evidence>
<evidence type="ECO:0000256" key="1">
    <source>
        <dbReference type="ARBA" id="ARBA00001954"/>
    </source>
</evidence>
<evidence type="ECO:0000259" key="7">
    <source>
        <dbReference type="Pfam" id="PF02668"/>
    </source>
</evidence>
<dbReference type="GO" id="GO:0000907">
    <property type="term" value="F:sulfonate dioxygenase activity"/>
    <property type="evidence" value="ECO:0007669"/>
    <property type="project" value="TreeGrafter"/>
</dbReference>
<dbReference type="SUPFAM" id="SSF51197">
    <property type="entry name" value="Clavaminate synthase-like"/>
    <property type="match status" value="1"/>
</dbReference>
<dbReference type="Proteomes" id="UP001217417">
    <property type="component" value="Unassembled WGS sequence"/>
</dbReference>
<dbReference type="PANTHER" id="PTHR30468:SF1">
    <property type="entry name" value="ALPHA-KETOGLUTARATE-DEPENDENT SULFONATE DIOXYGENASE"/>
    <property type="match status" value="1"/>
</dbReference>
<gene>
    <name evidence="8" type="ORF">POJ06DRAFT_279480</name>
</gene>
<feature type="domain" description="TauD/TfdA-like" evidence="7">
    <location>
        <begin position="89"/>
        <end position="361"/>
    </location>
</feature>
<dbReference type="GO" id="GO:0044273">
    <property type="term" value="P:sulfur compound catabolic process"/>
    <property type="evidence" value="ECO:0007669"/>
    <property type="project" value="TreeGrafter"/>
</dbReference>
<dbReference type="GO" id="GO:0046872">
    <property type="term" value="F:metal ion binding"/>
    <property type="evidence" value="ECO:0007669"/>
    <property type="project" value="UniProtKB-KW"/>
</dbReference>
<dbReference type="InterPro" id="IPR042098">
    <property type="entry name" value="TauD-like_sf"/>
</dbReference>
<reference evidence="8" key="1">
    <citation type="submission" date="2023-03" db="EMBL/GenBank/DDBJ databases">
        <title>Near-Complete genome sequence of Lipomyces tetrasporous NRRL Y-64009, an oleaginous yeast capable of growing on lignocellulosic hydrolysates.</title>
        <authorList>
            <consortium name="Lawrence Berkeley National Laboratory"/>
            <person name="Jagtap S.S."/>
            <person name="Liu J.-J."/>
            <person name="Walukiewicz H.E."/>
            <person name="Pangilinan J."/>
            <person name="Lipzen A."/>
            <person name="Ahrendt S."/>
            <person name="Koriabine M."/>
            <person name="Cobaugh K."/>
            <person name="Salamov A."/>
            <person name="Yoshinaga Y."/>
            <person name="Ng V."/>
            <person name="Daum C."/>
            <person name="Grigoriev I.V."/>
            <person name="Slininger P.J."/>
            <person name="Dien B.S."/>
            <person name="Jin Y.-S."/>
            <person name="Rao C.V."/>
        </authorList>
    </citation>
    <scope>NUCLEOTIDE SEQUENCE</scope>
    <source>
        <strain evidence="8">NRRL Y-64009</strain>
    </source>
</reference>
<evidence type="ECO:0000256" key="5">
    <source>
        <dbReference type="ARBA" id="ARBA00023002"/>
    </source>
</evidence>
<evidence type="ECO:0000313" key="8">
    <source>
        <dbReference type="EMBL" id="KAJ8103788.1"/>
    </source>
</evidence>
<keyword evidence="9" id="KW-1185">Reference proteome</keyword>